<keyword evidence="11 19" id="KW-0472">Membrane</keyword>
<feature type="transmembrane region" description="Helical" evidence="19">
    <location>
        <begin position="470"/>
        <end position="501"/>
    </location>
</feature>
<dbReference type="PANTHER" id="PTHR21082:SF4">
    <property type="entry name" value="PROTEIN INTURNED"/>
    <property type="match status" value="1"/>
</dbReference>
<comment type="function">
    <text evidence="15">Plays a role in the definition of cell polarity via the planar cell polarity (PCP) cascade. Required for ciliogenesis by controlling the organization of the apical actin cytoskeleton and the positioning of the basal bodies at the apical cell surface, which in turn is essential for the normal orientation of elongating ciliary microtubules. Proposed to function as core component of a functional module called CPLANE (ciliogenesis and planar polarity effectors) involved in recruitment of peripheral IFT-A proteins to basal bodies. Controls the localization of both rhoa and disheveled in multi-ciliated cells. Has an indirect effect on hedgehog signaling.</text>
</comment>
<keyword evidence="6" id="KW-0217">Developmental protein</keyword>
<feature type="compositionally biased region" description="Gly residues" evidence="18">
    <location>
        <begin position="1568"/>
        <end position="1579"/>
    </location>
</feature>
<keyword evidence="12" id="KW-0206">Cytoskeleton</keyword>
<organism evidence="21 22">
    <name type="scientific">Pelobates cultripes</name>
    <name type="common">Western spadefoot toad</name>
    <dbReference type="NCBI Taxonomy" id="61616"/>
    <lineage>
        <taxon>Eukaryota</taxon>
        <taxon>Metazoa</taxon>
        <taxon>Chordata</taxon>
        <taxon>Craniata</taxon>
        <taxon>Vertebrata</taxon>
        <taxon>Euteleostomi</taxon>
        <taxon>Amphibia</taxon>
        <taxon>Batrachia</taxon>
        <taxon>Anura</taxon>
        <taxon>Pelobatoidea</taxon>
        <taxon>Pelobatidae</taxon>
        <taxon>Pelobates</taxon>
    </lineage>
</organism>
<evidence type="ECO:0000256" key="8">
    <source>
        <dbReference type="ARBA" id="ARBA00022692"/>
    </source>
</evidence>
<feature type="transmembrane region" description="Helical" evidence="19">
    <location>
        <begin position="312"/>
        <end position="331"/>
    </location>
</feature>
<evidence type="ECO:0000256" key="10">
    <source>
        <dbReference type="ARBA" id="ARBA00022989"/>
    </source>
</evidence>
<dbReference type="Gene3D" id="1.25.40.20">
    <property type="entry name" value="Ankyrin repeat-containing domain"/>
    <property type="match status" value="2"/>
</dbReference>
<comment type="subcellular location">
    <subcellularLocation>
        <location evidence="3">Cell surface</location>
    </subcellularLocation>
    <subcellularLocation>
        <location evidence="1">Cytoplasm</location>
        <location evidence="1">Cytoskeleton</location>
        <location evidence="1">Cilium basal body</location>
    </subcellularLocation>
    <subcellularLocation>
        <location evidence="2">Membrane</location>
        <topology evidence="2">Multi-pass membrane protein</topology>
    </subcellularLocation>
</comment>
<reference evidence="21" key="1">
    <citation type="submission" date="2022-03" db="EMBL/GenBank/DDBJ databases">
        <authorList>
            <person name="Alioto T."/>
            <person name="Alioto T."/>
            <person name="Gomez Garrido J."/>
        </authorList>
    </citation>
    <scope>NUCLEOTIDE SEQUENCE</scope>
</reference>
<dbReference type="Pfam" id="PF01529">
    <property type="entry name" value="DHHC"/>
    <property type="match status" value="1"/>
</dbReference>
<dbReference type="GO" id="GO:0016020">
    <property type="term" value="C:membrane"/>
    <property type="evidence" value="ECO:0007669"/>
    <property type="project" value="UniProtKB-SubCell"/>
</dbReference>
<evidence type="ECO:0000256" key="4">
    <source>
        <dbReference type="ARBA" id="ARBA00010034"/>
    </source>
</evidence>
<dbReference type="GO" id="GO:0007399">
    <property type="term" value="P:nervous system development"/>
    <property type="evidence" value="ECO:0007669"/>
    <property type="project" value="TreeGrafter"/>
</dbReference>
<comment type="subunit">
    <text evidence="16">Interacts with fuz and wdpcp; fuz, intu and wdpcp probably form the core CPLANE (ciliogenesis and planar polarity effectors) complex.</text>
</comment>
<dbReference type="GO" id="GO:0016192">
    <property type="term" value="P:vesicle-mediated transport"/>
    <property type="evidence" value="ECO:0007669"/>
    <property type="project" value="InterPro"/>
</dbReference>
<dbReference type="InterPro" id="IPR043988">
    <property type="entry name" value="CCZ1/INTU_longin_2"/>
</dbReference>
<proteinExistence type="inferred from homology"/>
<evidence type="ECO:0000256" key="5">
    <source>
        <dbReference type="ARBA" id="ARBA00015639"/>
    </source>
</evidence>
<feature type="compositionally biased region" description="Basic and acidic residues" evidence="18">
    <location>
        <begin position="1557"/>
        <end position="1566"/>
    </location>
</feature>
<dbReference type="SMART" id="SM00228">
    <property type="entry name" value="PDZ"/>
    <property type="match status" value="2"/>
</dbReference>
<dbReference type="SUPFAM" id="SSF50156">
    <property type="entry name" value="PDZ domain-like"/>
    <property type="match status" value="2"/>
</dbReference>
<feature type="repeat" description="ANK" evidence="17">
    <location>
        <begin position="127"/>
        <end position="159"/>
    </location>
</feature>
<dbReference type="EMBL" id="OW240917">
    <property type="protein sequence ID" value="CAH2300917.1"/>
    <property type="molecule type" value="Genomic_DNA"/>
</dbReference>
<comment type="similarity">
    <text evidence="4">Belongs to the inturned family.</text>
</comment>
<dbReference type="GO" id="GO:0001736">
    <property type="term" value="P:establishment of planar polarity"/>
    <property type="evidence" value="ECO:0007669"/>
    <property type="project" value="InterPro"/>
</dbReference>
<evidence type="ECO:0000256" key="14">
    <source>
        <dbReference type="ARBA" id="ARBA00032633"/>
    </source>
</evidence>
<evidence type="ECO:0000256" key="15">
    <source>
        <dbReference type="ARBA" id="ARBA00053961"/>
    </source>
</evidence>
<evidence type="ECO:0000259" key="20">
    <source>
        <dbReference type="SMART" id="SM00228"/>
    </source>
</evidence>
<sequence>MTQPTSGSLAKLSRQPGESQQRRVGNGRAENGTGTWHTEEMPAGTAGIPVAAAYSPTGGGEIFQAVEGGHLERCQQIIETEGSAILGCYDEKGHTPVHWAALAGSVELIGLFVDSRGPVDLPSQAELGQRPIHWAAVNGHIAVVDILVKAGVSLDVEDHKGCSPLITAAQYGQTALCCYLIGKGAKVHVCDTEGDSALHWACFKGHCELAQLLIHSGCNPRQADNFGQTPLHLAVLSGNLPTVQILCDHEGVDLEGEDNNRNSPLKLAKGRKSKDIVSFLQSTIIQSKNLETKFDWSAWVFGRPGKSKGPILFFYGNLFLWGYPTYFFKIVPVSYYALWEFHMVFLLCNVLMWVFFLRASLMDPGFLPRDTKEYDHAVKQAVNFNDWRNGKNPLSRLCHTCHLVKPLRSKHCRVTNRCVSNFDHYCPYIYNDVGQRNRVFFVGFLATMCVCCLIGVYLCWDWFYVEGASILIGMGFLFLAIIGVISGMMTLICLYMAAVNITTNERMNSKKYTYLMDDKGKFHNPFNRGFYLNFLEFLHIIHPVSEEIPQRKYLGLTLEGETHRGRDGNPPSVSVDTRSSSYTDCSSCSRSPSDLEPEWLDSIQKDGELFYLELSEEEEKTLLPLPSLESPAGNHVRFCENEAEIISEDVGNKKRTETHFKKLAKILRKNHGKKGATRYNGQTGPTSILKHNSNHKTSLVVHHQYKDLCLYVNPNNIVESGSVDKLNLLQELIGIIHQSSKSSKRIEKLSEQDSTRRLTNNEKLVVHGFLPSSPAMKSGQILIGDALVAVNDVEVNTENIERVLSCIPGPMQRATDGIYFPKLVDSTPKEGGAEGRDGAGNCREQLCHQKCVYLTAFIEFDLEPEWLDSIQKDGELFYLELSEEEEKTLLPLPSLESPAGNHVRFCENEAEIISEDVGNKKRTETHFKKLAKILRKNHGKKGATRYNGQTGPTSILKHNSNHKTSLVVHHQYKDLCLYVNPNNLVESGSVDKLNLLQELIGIIHQSSKSSKRIEKLSEQDSTRRLTNNEKLVVHGFLPSSPAMKSGQILIGDALVAVNDVEVNTENIERVLSCIPGPMQVKLTFETLVIDAKVPHQNTNAQPPMSSLAKLVWGEEYGNHQELLNGMPHIAMYLTLCLDSESSKEEQEILYQYPVSEASYKLKSIRGLFLTLSDMLHNVTGARIVSSSLILDDQLVHVSYWKESDKLFLISFPAERIPLLYLKNMTADLVRTLKVMFCSLDRAFCEAENSSRLDHFFSLCFQRAARLSMLRSNPGYDVPSYDASSSLAVDNLPGIRWLSLPEDIKMEIDTVLSDFEALDFAELSEDYYDMRRLYMILGTCLFYKGYLLSNHLPKDDLLDIALYCRHYGLLPMASERIGQLVVWREVYPIFHLGRCSSPTLEEYSEPEARYFLLIVGLKQFMMCTILEAGGCTSKAIGNPGPDYIYVDQAKATLLQLETLDVNIEERLNTAPSPCLSSADLFLPSSRDKFHSFTNSGVLNKMQTTPKKATSPMSKKGLFYETASSLRTRRPSPTRSSGGSDNGSEGAVDCARSVTQSTPDRKFGRRESQGSGGSEESGGSGNLFKINKKRYSLPNPFNLGNLRRNLSEREAEDLYNTVKLTSGPENTLFHYIYLETLYGIFISPTHREVEQLAGSIHPQLIKNFHRCCLSIRSVFQQSLEKKQNSGSDSKVCAEFVGLGLIKEHGVLFECCPENWTDQKKSPPTMSYWVIGRLFLHPQPQELYVCFHDSVTEVAVEMAFKLSFGMPL</sequence>
<keyword evidence="9" id="KW-0970">Cilium biogenesis/degradation</keyword>
<evidence type="ECO:0000256" key="12">
    <source>
        <dbReference type="ARBA" id="ARBA00023212"/>
    </source>
</evidence>
<keyword evidence="13" id="KW-0966">Cell projection</keyword>
<keyword evidence="17" id="KW-0040">ANK repeat</keyword>
<evidence type="ECO:0000256" key="1">
    <source>
        <dbReference type="ARBA" id="ARBA00004120"/>
    </source>
</evidence>
<dbReference type="FunFam" id="2.30.42.10:FF:000327">
    <property type="entry name" value="Protein inturned"/>
    <property type="match status" value="1"/>
</dbReference>
<feature type="repeat" description="ANK" evidence="17">
    <location>
        <begin position="193"/>
        <end position="225"/>
    </location>
</feature>
<dbReference type="PROSITE" id="PS50088">
    <property type="entry name" value="ANK_REPEAT"/>
    <property type="match status" value="5"/>
</dbReference>
<dbReference type="SMART" id="SM00248">
    <property type="entry name" value="ANK"/>
    <property type="match status" value="6"/>
</dbReference>
<dbReference type="Pfam" id="PF00023">
    <property type="entry name" value="Ank"/>
    <property type="match status" value="1"/>
</dbReference>
<feature type="region of interest" description="Disordered" evidence="18">
    <location>
        <begin position="1"/>
        <end position="41"/>
    </location>
</feature>
<dbReference type="PROSITE" id="PS50216">
    <property type="entry name" value="DHHC"/>
    <property type="match status" value="1"/>
</dbReference>
<keyword evidence="10 19" id="KW-1133">Transmembrane helix</keyword>
<dbReference type="GO" id="GO:0009986">
    <property type="term" value="C:cell surface"/>
    <property type="evidence" value="ECO:0007669"/>
    <property type="project" value="UniProtKB-SubCell"/>
</dbReference>
<evidence type="ECO:0000256" key="18">
    <source>
        <dbReference type="SAM" id="MobiDB-lite"/>
    </source>
</evidence>
<protein>
    <recommendedName>
        <fullName evidence="5">Protein inturned</fullName>
    </recommendedName>
    <alternativeName>
        <fullName evidence="14">Inturned planar cell polarity effector homolog</fullName>
    </alternativeName>
</protein>
<evidence type="ECO:0000256" key="3">
    <source>
        <dbReference type="ARBA" id="ARBA00004241"/>
    </source>
</evidence>
<dbReference type="InterPro" id="IPR043989">
    <property type="entry name" value="CCZ1/INTU/HSP4_longin_3"/>
</dbReference>
<evidence type="ECO:0000256" key="16">
    <source>
        <dbReference type="ARBA" id="ARBA00064918"/>
    </source>
</evidence>
<evidence type="ECO:0000256" key="7">
    <source>
        <dbReference type="ARBA" id="ARBA00022490"/>
    </source>
</evidence>
<dbReference type="GO" id="GO:0005929">
    <property type="term" value="C:cilium"/>
    <property type="evidence" value="ECO:0007669"/>
    <property type="project" value="TreeGrafter"/>
</dbReference>
<evidence type="ECO:0000256" key="17">
    <source>
        <dbReference type="PROSITE-ProRule" id="PRU00023"/>
    </source>
</evidence>
<keyword evidence="22" id="KW-1185">Reference proteome</keyword>
<dbReference type="Pfam" id="PF19032">
    <property type="entry name" value="Intu_longin_2"/>
    <property type="match status" value="1"/>
</dbReference>
<evidence type="ECO:0000256" key="11">
    <source>
        <dbReference type="ARBA" id="ARBA00023136"/>
    </source>
</evidence>
<dbReference type="InterPro" id="IPR001478">
    <property type="entry name" value="PDZ"/>
</dbReference>
<dbReference type="GO" id="GO:0005737">
    <property type="term" value="C:cytoplasm"/>
    <property type="evidence" value="ECO:0007669"/>
    <property type="project" value="TreeGrafter"/>
</dbReference>
<feature type="repeat" description="ANK" evidence="17">
    <location>
        <begin position="226"/>
        <end position="246"/>
    </location>
</feature>
<evidence type="ECO:0000256" key="2">
    <source>
        <dbReference type="ARBA" id="ARBA00004141"/>
    </source>
</evidence>
<dbReference type="Gene3D" id="2.30.42.10">
    <property type="match status" value="2"/>
</dbReference>
<keyword evidence="8 19" id="KW-0812">Transmembrane</keyword>
<dbReference type="Proteomes" id="UP001295444">
    <property type="component" value="Chromosome 06"/>
</dbReference>
<evidence type="ECO:0000256" key="13">
    <source>
        <dbReference type="ARBA" id="ARBA00023273"/>
    </source>
</evidence>
<evidence type="ECO:0000256" key="9">
    <source>
        <dbReference type="ARBA" id="ARBA00022794"/>
    </source>
</evidence>
<dbReference type="InterPro" id="IPR036034">
    <property type="entry name" value="PDZ_sf"/>
</dbReference>
<evidence type="ECO:0000256" key="6">
    <source>
        <dbReference type="ARBA" id="ARBA00022473"/>
    </source>
</evidence>
<dbReference type="Pfam" id="PF19031">
    <property type="entry name" value="Intu_longin_1"/>
    <property type="match status" value="1"/>
</dbReference>
<feature type="repeat" description="ANK" evidence="17">
    <location>
        <begin position="92"/>
        <end position="124"/>
    </location>
</feature>
<accession>A0AAD1SG39</accession>
<feature type="repeat" description="ANK" evidence="17">
    <location>
        <begin position="160"/>
        <end position="192"/>
    </location>
</feature>
<dbReference type="Pfam" id="PF19033">
    <property type="entry name" value="Intu_longin_3"/>
    <property type="match status" value="1"/>
</dbReference>
<feature type="compositionally biased region" description="Polar residues" evidence="18">
    <location>
        <begin position="1499"/>
        <end position="1511"/>
    </location>
</feature>
<dbReference type="PANTHER" id="PTHR21082">
    <property type="entry name" value="PROTEIN INTURNED"/>
    <property type="match status" value="1"/>
</dbReference>
<dbReference type="GO" id="GO:0016409">
    <property type="term" value="F:palmitoyltransferase activity"/>
    <property type="evidence" value="ECO:0007669"/>
    <property type="project" value="InterPro"/>
</dbReference>
<dbReference type="InterPro" id="IPR036770">
    <property type="entry name" value="Ankyrin_rpt-contain_sf"/>
</dbReference>
<feature type="transmembrane region" description="Helical" evidence="19">
    <location>
        <begin position="337"/>
        <end position="357"/>
    </location>
</feature>
<evidence type="ECO:0000313" key="22">
    <source>
        <dbReference type="Proteomes" id="UP001295444"/>
    </source>
</evidence>
<dbReference type="InterPro" id="IPR043987">
    <property type="entry name" value="CCZ1/INTU/HSP4_longin_1"/>
</dbReference>
<dbReference type="GO" id="GO:0060271">
    <property type="term" value="P:cilium assembly"/>
    <property type="evidence" value="ECO:0007669"/>
    <property type="project" value="InterPro"/>
</dbReference>
<dbReference type="InterPro" id="IPR001594">
    <property type="entry name" value="Palmitoyltrfase_DHHC"/>
</dbReference>
<dbReference type="InterPro" id="IPR002110">
    <property type="entry name" value="Ankyrin_rpt"/>
</dbReference>
<dbReference type="InterPro" id="IPR039151">
    <property type="entry name" value="INTU"/>
</dbReference>
<name>A0AAD1SG39_PELCU</name>
<evidence type="ECO:0000313" key="21">
    <source>
        <dbReference type="EMBL" id="CAH2300917.1"/>
    </source>
</evidence>
<dbReference type="SUPFAM" id="SSF48403">
    <property type="entry name" value="Ankyrin repeat"/>
    <property type="match status" value="1"/>
</dbReference>
<keyword evidence="7" id="KW-0963">Cytoplasm</keyword>
<evidence type="ECO:0000256" key="19">
    <source>
        <dbReference type="SAM" id="Phobius"/>
    </source>
</evidence>
<gene>
    <name evidence="21" type="ORF">PECUL_23A040941</name>
</gene>
<feature type="transmembrane region" description="Helical" evidence="19">
    <location>
        <begin position="439"/>
        <end position="458"/>
    </location>
</feature>
<feature type="domain" description="PDZ" evidence="20">
    <location>
        <begin position="730"/>
        <end position="822"/>
    </location>
</feature>
<feature type="region of interest" description="Disordered" evidence="18">
    <location>
        <begin position="561"/>
        <end position="580"/>
    </location>
</feature>
<feature type="region of interest" description="Disordered" evidence="18">
    <location>
        <begin position="1499"/>
        <end position="1581"/>
    </location>
</feature>
<dbReference type="Pfam" id="PF12796">
    <property type="entry name" value="Ank_2"/>
    <property type="match status" value="2"/>
</dbReference>
<dbReference type="PROSITE" id="PS50297">
    <property type="entry name" value="ANK_REP_REGION"/>
    <property type="match status" value="3"/>
</dbReference>
<feature type="domain" description="PDZ" evidence="20">
    <location>
        <begin position="997"/>
        <end position="1088"/>
    </location>
</feature>